<evidence type="ECO:0000259" key="8">
    <source>
        <dbReference type="PROSITE" id="PS50928"/>
    </source>
</evidence>
<evidence type="ECO:0000256" key="7">
    <source>
        <dbReference type="RuleBase" id="RU363032"/>
    </source>
</evidence>
<feature type="transmembrane region" description="Helical" evidence="7">
    <location>
        <begin position="110"/>
        <end position="132"/>
    </location>
</feature>
<evidence type="ECO:0000256" key="6">
    <source>
        <dbReference type="ARBA" id="ARBA00023136"/>
    </source>
</evidence>
<feature type="transmembrane region" description="Helical" evidence="7">
    <location>
        <begin position="206"/>
        <end position="225"/>
    </location>
</feature>
<dbReference type="PROSITE" id="PS50928">
    <property type="entry name" value="ABC_TM1"/>
    <property type="match status" value="1"/>
</dbReference>
<organism evidence="9 10">
    <name type="scientific">Pacificispira spongiicola</name>
    <dbReference type="NCBI Taxonomy" id="2729598"/>
    <lineage>
        <taxon>Bacteria</taxon>
        <taxon>Pseudomonadati</taxon>
        <taxon>Pseudomonadota</taxon>
        <taxon>Alphaproteobacteria</taxon>
        <taxon>Rhodospirillales</taxon>
        <taxon>Rhodospirillaceae</taxon>
        <taxon>Pacificispira</taxon>
    </lineage>
</organism>
<comment type="subcellular location">
    <subcellularLocation>
        <location evidence="1 7">Cell membrane</location>
        <topology evidence="1 7">Multi-pass membrane protein</topology>
    </subcellularLocation>
</comment>
<dbReference type="SUPFAM" id="SSF161098">
    <property type="entry name" value="MetI-like"/>
    <property type="match status" value="1"/>
</dbReference>
<evidence type="ECO:0000256" key="1">
    <source>
        <dbReference type="ARBA" id="ARBA00004651"/>
    </source>
</evidence>
<dbReference type="PANTHER" id="PTHR30151:SF0">
    <property type="entry name" value="ABC TRANSPORTER PERMEASE PROTEIN MJ0413-RELATED"/>
    <property type="match status" value="1"/>
</dbReference>
<gene>
    <name evidence="9" type="ORF">HH303_10625</name>
</gene>
<accession>A0A7Y0HFT3</accession>
<feature type="domain" description="ABC transmembrane type-1" evidence="8">
    <location>
        <begin position="75"/>
        <end position="255"/>
    </location>
</feature>
<dbReference type="GO" id="GO:0055085">
    <property type="term" value="P:transmembrane transport"/>
    <property type="evidence" value="ECO:0007669"/>
    <property type="project" value="InterPro"/>
</dbReference>
<comment type="caution">
    <text evidence="9">The sequence shown here is derived from an EMBL/GenBank/DDBJ whole genome shotgun (WGS) entry which is preliminary data.</text>
</comment>
<dbReference type="PANTHER" id="PTHR30151">
    <property type="entry name" value="ALKANE SULFONATE ABC TRANSPORTER-RELATED, MEMBRANE SUBUNIT"/>
    <property type="match status" value="1"/>
</dbReference>
<feature type="transmembrane region" description="Helical" evidence="7">
    <location>
        <begin position="237"/>
        <end position="255"/>
    </location>
</feature>
<dbReference type="Proteomes" id="UP000539372">
    <property type="component" value="Unassembled WGS sequence"/>
</dbReference>
<keyword evidence="6 7" id="KW-0472">Membrane</keyword>
<keyword evidence="3" id="KW-1003">Cell membrane</keyword>
<evidence type="ECO:0000256" key="2">
    <source>
        <dbReference type="ARBA" id="ARBA00022448"/>
    </source>
</evidence>
<comment type="similarity">
    <text evidence="7">Belongs to the binding-protein-dependent transport system permease family.</text>
</comment>
<keyword evidence="2 7" id="KW-0813">Transport</keyword>
<dbReference type="RefSeq" id="WP_169625317.1">
    <property type="nucleotide sequence ID" value="NZ_JABBNT010000003.1"/>
</dbReference>
<dbReference type="CDD" id="cd06261">
    <property type="entry name" value="TM_PBP2"/>
    <property type="match status" value="1"/>
</dbReference>
<dbReference type="GO" id="GO:0005886">
    <property type="term" value="C:plasma membrane"/>
    <property type="evidence" value="ECO:0007669"/>
    <property type="project" value="UniProtKB-SubCell"/>
</dbReference>
<dbReference type="InterPro" id="IPR035906">
    <property type="entry name" value="MetI-like_sf"/>
</dbReference>
<keyword evidence="5 7" id="KW-1133">Transmembrane helix</keyword>
<keyword evidence="4 7" id="KW-0812">Transmembrane</keyword>
<feature type="transmembrane region" description="Helical" evidence="7">
    <location>
        <begin position="82"/>
        <end position="103"/>
    </location>
</feature>
<feature type="transmembrane region" description="Helical" evidence="7">
    <location>
        <begin position="12"/>
        <end position="31"/>
    </location>
</feature>
<proteinExistence type="inferred from homology"/>
<evidence type="ECO:0000313" key="9">
    <source>
        <dbReference type="EMBL" id="NMM44933.1"/>
    </source>
</evidence>
<reference evidence="9 10" key="1">
    <citation type="submission" date="2020-04" db="EMBL/GenBank/DDBJ databases">
        <title>Rhodospirillaceae bacterium KN72 isolated from deep sea.</title>
        <authorList>
            <person name="Zhang D.-C."/>
        </authorList>
    </citation>
    <scope>NUCLEOTIDE SEQUENCE [LARGE SCALE GENOMIC DNA]</scope>
    <source>
        <strain evidence="9 10">KN72</strain>
    </source>
</reference>
<evidence type="ECO:0000313" key="10">
    <source>
        <dbReference type="Proteomes" id="UP000539372"/>
    </source>
</evidence>
<dbReference type="AlphaFoldDB" id="A0A7Y0HFT3"/>
<name>A0A7Y0HFT3_9PROT</name>
<dbReference type="EMBL" id="JABBNT010000003">
    <property type="protein sequence ID" value="NMM44933.1"/>
    <property type="molecule type" value="Genomic_DNA"/>
</dbReference>
<sequence>MRFLNKRPSLAVGYALTLLPFVLVLFVYMGASDIRLAENPSDKILPAPSTIVATAERLVGEPDKRSGEILFWNDTGISLVRLALGVGIAALTGLVAGLLIGLFPYMRSTFSGFVAVLSMVPPLAVLPILFIAFGLGEVSKVALIAIGITPFLIRDLSQRTVEIPSEQIVKAQTLGASSLAIALRVVLPQLLPRLIQGVRLALGPAWLFLIAAEAIAAEAGLGYRIFLVRRYLAMDIILTYVAWITFLAFIIDLLLRSAGRRLFPWSEPAGGSGL</sequence>
<dbReference type="InterPro" id="IPR000515">
    <property type="entry name" value="MetI-like"/>
</dbReference>
<evidence type="ECO:0000256" key="4">
    <source>
        <dbReference type="ARBA" id="ARBA00022692"/>
    </source>
</evidence>
<dbReference type="Pfam" id="PF00528">
    <property type="entry name" value="BPD_transp_1"/>
    <property type="match status" value="1"/>
</dbReference>
<dbReference type="Gene3D" id="1.10.3720.10">
    <property type="entry name" value="MetI-like"/>
    <property type="match status" value="1"/>
</dbReference>
<protein>
    <submittedName>
        <fullName evidence="9">ABC transporter permease subunit</fullName>
    </submittedName>
</protein>
<evidence type="ECO:0000256" key="3">
    <source>
        <dbReference type="ARBA" id="ARBA00022475"/>
    </source>
</evidence>
<evidence type="ECO:0000256" key="5">
    <source>
        <dbReference type="ARBA" id="ARBA00022989"/>
    </source>
</evidence>
<keyword evidence="10" id="KW-1185">Reference proteome</keyword>